<dbReference type="InterPro" id="IPR018963">
    <property type="entry name" value="Mycophage_D29_Gp19"/>
</dbReference>
<evidence type="ECO:0008006" key="3">
    <source>
        <dbReference type="Google" id="ProtNLM"/>
    </source>
</evidence>
<organism evidence="1 2">
    <name type="scientific">Gryllotalpicola protaetiae</name>
    <dbReference type="NCBI Taxonomy" id="2419771"/>
    <lineage>
        <taxon>Bacteria</taxon>
        <taxon>Bacillati</taxon>
        <taxon>Actinomycetota</taxon>
        <taxon>Actinomycetes</taxon>
        <taxon>Micrococcales</taxon>
        <taxon>Microbacteriaceae</taxon>
        <taxon>Gryllotalpicola</taxon>
    </lineage>
</organism>
<evidence type="ECO:0000313" key="1">
    <source>
        <dbReference type="EMBL" id="AYG02372.1"/>
    </source>
</evidence>
<gene>
    <name evidence="1" type="ORF">D7I44_01705</name>
</gene>
<dbReference type="Pfam" id="PF09355">
    <property type="entry name" value="Phage_Gp19"/>
    <property type="match status" value="1"/>
</dbReference>
<keyword evidence="2" id="KW-1185">Reference proteome</keyword>
<evidence type="ECO:0000313" key="2">
    <source>
        <dbReference type="Proteomes" id="UP000275069"/>
    </source>
</evidence>
<proteinExistence type="predicted"/>
<dbReference type="Proteomes" id="UP000275069">
    <property type="component" value="Chromosome"/>
</dbReference>
<accession>A0A387BJE4</accession>
<sequence>MAESWTTPADVIDSWVGGEAPDNPNLVQVWIDRAERYLRARIPNLEDRITSGDEPDLLDSVKDVVAAMVGRVFRNPDGVRQETTTAGPYSENRTYGGELPGSLFLTDSELGQLLLGARFPGQAFEIDPLEHYAGPPWHPAHGSWWWP</sequence>
<dbReference type="RefSeq" id="WP_120787906.1">
    <property type="nucleotide sequence ID" value="NZ_CP032624.1"/>
</dbReference>
<dbReference type="EMBL" id="CP032624">
    <property type="protein sequence ID" value="AYG02372.1"/>
    <property type="molecule type" value="Genomic_DNA"/>
</dbReference>
<reference evidence="1 2" key="1">
    <citation type="submission" date="2018-09" db="EMBL/GenBank/DDBJ databases">
        <title>Genome sequencing of strain 2DFW10M-5.</title>
        <authorList>
            <person name="Heo J."/>
            <person name="Kim S.-J."/>
            <person name="Kwon S.-W."/>
        </authorList>
    </citation>
    <scope>NUCLEOTIDE SEQUENCE [LARGE SCALE GENOMIC DNA]</scope>
    <source>
        <strain evidence="1 2">2DFW10M-5</strain>
    </source>
</reference>
<dbReference type="OrthoDB" id="3268876at2"/>
<dbReference type="AlphaFoldDB" id="A0A387BJE4"/>
<protein>
    <recommendedName>
        <fullName evidence="3">Head-to-tail adaptor</fullName>
    </recommendedName>
</protein>
<name>A0A387BJE4_9MICO</name>
<dbReference type="KEGG" id="gry:D7I44_01705"/>